<feature type="compositionally biased region" description="Basic and acidic residues" evidence="1">
    <location>
        <begin position="1"/>
        <end position="33"/>
    </location>
</feature>
<geneLocation type="plasmid" evidence="3 4">
    <name>pHTUR01</name>
</geneLocation>
<protein>
    <recommendedName>
        <fullName evidence="2">DUF8160 domain-containing protein</fullName>
    </recommendedName>
</protein>
<dbReference type="EMBL" id="CP001861">
    <property type="protein sequence ID" value="ADB62828.1"/>
    <property type="molecule type" value="Genomic_DNA"/>
</dbReference>
<gene>
    <name evidence="3" type="ordered locus">Htur_3978</name>
</gene>
<evidence type="ECO:0000313" key="4">
    <source>
        <dbReference type="Proteomes" id="UP000001903"/>
    </source>
</evidence>
<dbReference type="Pfam" id="PF26492">
    <property type="entry name" value="DUF8160"/>
    <property type="match status" value="1"/>
</dbReference>
<feature type="region of interest" description="Disordered" evidence="1">
    <location>
        <begin position="1"/>
        <end position="89"/>
    </location>
</feature>
<feature type="compositionally biased region" description="Basic and acidic residues" evidence="1">
    <location>
        <begin position="42"/>
        <end position="73"/>
    </location>
</feature>
<reference evidence="3 4" key="1">
    <citation type="journal article" date="2010" name="Stand. Genomic Sci.">
        <title>Complete genome sequence of Haloterrigena turkmenica type strain (4k).</title>
        <authorList>
            <person name="Saunders E."/>
            <person name="Tindall B.J."/>
            <person name="Fahnrich R."/>
            <person name="Lapidus A."/>
            <person name="Copeland A."/>
            <person name="Del Rio T.G."/>
            <person name="Lucas S."/>
            <person name="Chen F."/>
            <person name="Tice H."/>
            <person name="Cheng J.F."/>
            <person name="Han C."/>
            <person name="Detter J.C."/>
            <person name="Bruce D."/>
            <person name="Goodwin L."/>
            <person name="Chain P."/>
            <person name="Pitluck S."/>
            <person name="Pati A."/>
            <person name="Ivanova N."/>
            <person name="Mavromatis K."/>
            <person name="Chen A."/>
            <person name="Palaniappan K."/>
            <person name="Land M."/>
            <person name="Hauser L."/>
            <person name="Chang Y.J."/>
            <person name="Jeffries C.D."/>
            <person name="Brettin T."/>
            <person name="Rohde M."/>
            <person name="Goker M."/>
            <person name="Bristow J."/>
            <person name="Eisen J.A."/>
            <person name="Markowitz V."/>
            <person name="Hugenholtz P."/>
            <person name="Klenk H.P."/>
            <person name="Kyrpides N.C."/>
        </authorList>
    </citation>
    <scope>NUCLEOTIDE SEQUENCE [LARGE SCALE GENOMIC DNA]</scope>
    <source>
        <strain evidence="4">ATCC 51198 / DSM 5511 / JCM 9101 / NCIMB 13204 / VKM B-1734 / 4k</strain>
    </source>
</reference>
<accession>D2S0D1</accession>
<keyword evidence="3" id="KW-0614">Plasmid</keyword>
<name>D2S0D1_HALTV</name>
<dbReference type="Proteomes" id="UP000001903">
    <property type="component" value="Plasmid pHTUR01"/>
</dbReference>
<sequence length="141" mass="16317">MSDSDHASCLRERRNQSNRSKTEEMEETGKSTEPEEPAQTDQPEKTGQPEETDSTDKTATESESDHPTLKDEQVGTYLSSREQRDEMDSQYKMLSAEYEREFGTDLEKNRHFYPLVIKYGLDRLVDATALEVRSLLEKLNY</sequence>
<keyword evidence="4" id="KW-1185">Reference proteome</keyword>
<evidence type="ECO:0000313" key="3">
    <source>
        <dbReference type="EMBL" id="ADB62828.1"/>
    </source>
</evidence>
<proteinExistence type="predicted"/>
<dbReference type="KEGG" id="htu:Htur_3978"/>
<dbReference type="OrthoDB" id="240542at2157"/>
<evidence type="ECO:0000256" key="1">
    <source>
        <dbReference type="SAM" id="MobiDB-lite"/>
    </source>
</evidence>
<dbReference type="AlphaFoldDB" id="D2S0D1"/>
<dbReference type="InterPro" id="IPR058474">
    <property type="entry name" value="DUF8160"/>
</dbReference>
<dbReference type="HOGENOM" id="CLU_154328_0_0_2"/>
<feature type="domain" description="DUF8160" evidence="2">
    <location>
        <begin position="16"/>
        <end position="140"/>
    </location>
</feature>
<evidence type="ECO:0000259" key="2">
    <source>
        <dbReference type="Pfam" id="PF26492"/>
    </source>
</evidence>
<organism evidence="3 4">
    <name type="scientific">Haloterrigena turkmenica (strain ATCC 51198 / DSM 5511 / JCM 9101 / NCIMB 13204 / VKM B-1734 / 4k)</name>
    <name type="common">Halococcus turkmenicus</name>
    <dbReference type="NCBI Taxonomy" id="543526"/>
    <lineage>
        <taxon>Archaea</taxon>
        <taxon>Methanobacteriati</taxon>
        <taxon>Methanobacteriota</taxon>
        <taxon>Stenosarchaea group</taxon>
        <taxon>Halobacteria</taxon>
        <taxon>Halobacteriales</taxon>
        <taxon>Natrialbaceae</taxon>
        <taxon>Haloterrigena</taxon>
    </lineage>
</organism>